<dbReference type="InterPro" id="IPR036322">
    <property type="entry name" value="WD40_repeat_dom_sf"/>
</dbReference>
<sequence length="534" mass="58032">MAYQSSYGSRGRGGGGGYGGRGGGGGGGYGSYNGPGGYGGGRGGGPGASNAGGRYGMRSRGGGGGNTGGNFRAVGGTQHYQHQFLATTQDHRPTIDHHAAIVADLESRLFRKDGRDVPRLQPRDAEAYHVMPPAVYARDCANAVVTKFAKEGKAKSEQARAQSEASAGGEALRSNTPAFCIRWDPTGRRVITGHSTGQFALWYACTFNFETILSAHFNSIRTLNWSNDYEWLLTGDDGGCIKYWQRNMNTVAELPDAHDGPVRATSFSPNDRKFCSCSEDKTVKIFDFYSTKVERVLKGHGADVRAVAWHPKMCTTRFAALIVSGSRDDQQPMRLWDPRDGTNLSPLYLHKDTVMDLKWHRDGNMLLSASRDGLVKLFDLRTMKEMQTFRAHEGQVDVVAWHPIHNDLFVSSSGKGGLHFWLAGTSSALGSIPNAHNDAFIWDLAWHPLGHVLATAGNDHRVAFWTRHMPGDTMQEDEYNQAELAAAAPLQQQGTNAVRLPQAVVDVLPGIDTSRAPAMSMSNGMTSMERLPGL</sequence>
<dbReference type="eggNOG" id="KOG0284">
    <property type="taxonomic scope" value="Eukaryota"/>
</dbReference>
<dbReference type="PANTHER" id="PTHR22836">
    <property type="entry name" value="WD40 REPEAT PROTEIN"/>
    <property type="match status" value="1"/>
</dbReference>
<proteinExistence type="predicted"/>
<feature type="repeat" description="WD" evidence="1">
    <location>
        <begin position="255"/>
        <end position="296"/>
    </location>
</feature>
<dbReference type="AlphaFoldDB" id="A9V9K0"/>
<evidence type="ECO:0000313" key="4">
    <source>
        <dbReference type="Proteomes" id="UP000001357"/>
    </source>
</evidence>
<feature type="compositionally biased region" description="Gly residues" evidence="2">
    <location>
        <begin position="53"/>
        <end position="68"/>
    </location>
</feature>
<dbReference type="STRING" id="81824.A9V9K0"/>
<dbReference type="FunFam" id="2.130.10.10:FF:001783">
    <property type="entry name" value="Predicted protein"/>
    <property type="match status" value="1"/>
</dbReference>
<dbReference type="InterPro" id="IPR045245">
    <property type="entry name" value="Pfs2-like"/>
</dbReference>
<organism evidence="3 4">
    <name type="scientific">Monosiga brevicollis</name>
    <name type="common">Choanoflagellate</name>
    <dbReference type="NCBI Taxonomy" id="81824"/>
    <lineage>
        <taxon>Eukaryota</taxon>
        <taxon>Choanoflagellata</taxon>
        <taxon>Craspedida</taxon>
        <taxon>Salpingoecidae</taxon>
        <taxon>Monosiga</taxon>
    </lineage>
</organism>
<keyword evidence="4" id="KW-1185">Reference proteome</keyword>
<dbReference type="SMART" id="SM00320">
    <property type="entry name" value="WD40"/>
    <property type="match status" value="7"/>
</dbReference>
<dbReference type="CDD" id="cd00200">
    <property type="entry name" value="WD40"/>
    <property type="match status" value="1"/>
</dbReference>
<evidence type="ECO:0000256" key="2">
    <source>
        <dbReference type="SAM" id="MobiDB-lite"/>
    </source>
</evidence>
<evidence type="ECO:0008006" key="5">
    <source>
        <dbReference type="Google" id="ProtNLM"/>
    </source>
</evidence>
<dbReference type="GO" id="GO:0031124">
    <property type="term" value="P:mRNA 3'-end processing"/>
    <property type="evidence" value="ECO:0007669"/>
    <property type="project" value="InterPro"/>
</dbReference>
<feature type="repeat" description="WD" evidence="1">
    <location>
        <begin position="347"/>
        <end position="388"/>
    </location>
</feature>
<dbReference type="Pfam" id="PF00400">
    <property type="entry name" value="WD40"/>
    <property type="match status" value="5"/>
</dbReference>
<gene>
    <name evidence="3" type="ORF">MONBRDRAFT_34049</name>
</gene>
<keyword evidence="1" id="KW-0853">WD repeat</keyword>
<evidence type="ECO:0000256" key="1">
    <source>
        <dbReference type="PROSITE-ProRule" id="PRU00221"/>
    </source>
</evidence>
<dbReference type="GO" id="GO:0005847">
    <property type="term" value="C:mRNA cleavage and polyadenylation specificity factor complex"/>
    <property type="evidence" value="ECO:0000318"/>
    <property type="project" value="GO_Central"/>
</dbReference>
<dbReference type="PROSITE" id="PS50294">
    <property type="entry name" value="WD_REPEATS_REGION"/>
    <property type="match status" value="1"/>
</dbReference>
<dbReference type="Gene3D" id="2.130.10.10">
    <property type="entry name" value="YVTN repeat-like/Quinoprotein amine dehydrogenase"/>
    <property type="match status" value="2"/>
</dbReference>
<dbReference type="InterPro" id="IPR015943">
    <property type="entry name" value="WD40/YVTN_repeat-like_dom_sf"/>
</dbReference>
<feature type="compositionally biased region" description="Gly residues" evidence="2">
    <location>
        <begin position="10"/>
        <end position="34"/>
    </location>
</feature>
<feature type="repeat" description="WD" evidence="1">
    <location>
        <begin position="213"/>
        <end position="245"/>
    </location>
</feature>
<dbReference type="InterPro" id="IPR001680">
    <property type="entry name" value="WD40_rpt"/>
</dbReference>
<accession>A9V9K0</accession>
<evidence type="ECO:0000313" key="3">
    <source>
        <dbReference type="EMBL" id="EDQ85808.1"/>
    </source>
</evidence>
<dbReference type="InParanoid" id="A9V9K0"/>
<dbReference type="RefSeq" id="XP_001749287.1">
    <property type="nucleotide sequence ID" value="XM_001749235.1"/>
</dbReference>
<reference evidence="3 4" key="1">
    <citation type="journal article" date="2008" name="Nature">
        <title>The genome of the choanoflagellate Monosiga brevicollis and the origin of metazoans.</title>
        <authorList>
            <consortium name="JGI Sequencing"/>
            <person name="King N."/>
            <person name="Westbrook M.J."/>
            <person name="Young S.L."/>
            <person name="Kuo A."/>
            <person name="Abedin M."/>
            <person name="Chapman J."/>
            <person name="Fairclough S."/>
            <person name="Hellsten U."/>
            <person name="Isogai Y."/>
            <person name="Letunic I."/>
            <person name="Marr M."/>
            <person name="Pincus D."/>
            <person name="Putnam N."/>
            <person name="Rokas A."/>
            <person name="Wright K.J."/>
            <person name="Zuzow R."/>
            <person name="Dirks W."/>
            <person name="Good M."/>
            <person name="Goodstein D."/>
            <person name="Lemons D."/>
            <person name="Li W."/>
            <person name="Lyons J.B."/>
            <person name="Morris A."/>
            <person name="Nichols S."/>
            <person name="Richter D.J."/>
            <person name="Salamov A."/>
            <person name="Bork P."/>
            <person name="Lim W.A."/>
            <person name="Manning G."/>
            <person name="Miller W.T."/>
            <person name="McGinnis W."/>
            <person name="Shapiro H."/>
            <person name="Tjian R."/>
            <person name="Grigoriev I.V."/>
            <person name="Rokhsar D."/>
        </authorList>
    </citation>
    <scope>NUCLEOTIDE SEQUENCE [LARGE SCALE GENOMIC DNA]</scope>
    <source>
        <strain evidence="4">MX1 / ATCC 50154</strain>
    </source>
</reference>
<dbReference type="EMBL" id="CH991570">
    <property type="protein sequence ID" value="EDQ85808.1"/>
    <property type="molecule type" value="Genomic_DNA"/>
</dbReference>
<protein>
    <recommendedName>
        <fullName evidence="5">Anaphase-promoting complex subunit 4 WD40 domain-containing protein</fullName>
    </recommendedName>
</protein>
<dbReference type="GeneID" id="5894653"/>
<feature type="region of interest" description="Disordered" evidence="2">
    <location>
        <begin position="1"/>
        <end position="34"/>
    </location>
</feature>
<dbReference type="SUPFAM" id="SSF50978">
    <property type="entry name" value="WD40 repeat-like"/>
    <property type="match status" value="1"/>
</dbReference>
<dbReference type="PROSITE" id="PS50082">
    <property type="entry name" value="WD_REPEATS_2"/>
    <property type="match status" value="3"/>
</dbReference>
<dbReference type="KEGG" id="mbr:MONBRDRAFT_34049"/>
<feature type="region of interest" description="Disordered" evidence="2">
    <location>
        <begin position="50"/>
        <end position="74"/>
    </location>
</feature>
<dbReference type="Proteomes" id="UP000001357">
    <property type="component" value="Unassembled WGS sequence"/>
</dbReference>
<dbReference type="PANTHER" id="PTHR22836:SF0">
    <property type="entry name" value="PRE-MRNA 3' END PROCESSING PROTEIN WDR33"/>
    <property type="match status" value="1"/>
</dbReference>
<dbReference type="OMA" id="RTMKFTH"/>
<name>A9V9K0_MONBE</name>